<evidence type="ECO:0000256" key="14">
    <source>
        <dbReference type="HAMAP-Rule" id="MF_01006"/>
    </source>
</evidence>
<feature type="transmembrane region" description="Helical" evidence="14">
    <location>
        <begin position="251"/>
        <end position="267"/>
    </location>
</feature>
<evidence type="ECO:0000256" key="5">
    <source>
        <dbReference type="ARBA" id="ARBA00022475"/>
    </source>
</evidence>
<comment type="caution">
    <text evidence="15">The sequence shown here is derived from an EMBL/GenBank/DDBJ whole genome shotgun (WGS) entry which is preliminary data.</text>
</comment>
<evidence type="ECO:0000256" key="7">
    <source>
        <dbReference type="ARBA" id="ARBA00022801"/>
    </source>
</evidence>
<evidence type="ECO:0000256" key="6">
    <source>
        <dbReference type="ARBA" id="ARBA00022692"/>
    </source>
</evidence>
<dbReference type="PANTHER" id="PTHR30622:SF4">
    <property type="entry name" value="UNDECAPRENYL-DIPHOSPHATASE"/>
    <property type="match status" value="1"/>
</dbReference>
<comment type="subcellular location">
    <subcellularLocation>
        <location evidence="1 14">Cell membrane</location>
        <topology evidence="1 14">Multi-pass membrane protein</topology>
    </subcellularLocation>
</comment>
<feature type="transmembrane region" description="Helical" evidence="14">
    <location>
        <begin position="220"/>
        <end position="239"/>
    </location>
</feature>
<keyword evidence="9 14" id="KW-0472">Membrane</keyword>
<evidence type="ECO:0000313" key="16">
    <source>
        <dbReference type="Proteomes" id="UP001239909"/>
    </source>
</evidence>
<dbReference type="Pfam" id="PF02673">
    <property type="entry name" value="BacA"/>
    <property type="match status" value="1"/>
</dbReference>
<reference evidence="15 16" key="1">
    <citation type="submission" date="2023-04" db="EMBL/GenBank/DDBJ databases">
        <title>Marinoamorphus aggregata gen. nov., sp. Nov., isolate from tissue of brittle star Ophioplocus japonicus.</title>
        <authorList>
            <person name="Kawano K."/>
            <person name="Sawayama S."/>
            <person name="Nakagawa S."/>
        </authorList>
    </citation>
    <scope>NUCLEOTIDE SEQUENCE [LARGE SCALE GENOMIC DNA]</scope>
    <source>
        <strain evidence="15 16">NKW23</strain>
    </source>
</reference>
<keyword evidence="5 14" id="KW-1003">Cell membrane</keyword>
<keyword evidence="16" id="KW-1185">Reference proteome</keyword>
<evidence type="ECO:0000256" key="4">
    <source>
        <dbReference type="ARBA" id="ARBA00021581"/>
    </source>
</evidence>
<dbReference type="RefSeq" id="WP_285674075.1">
    <property type="nucleotide sequence ID" value="NZ_BSYI01000046.1"/>
</dbReference>
<accession>A0ABQ6LNV4</accession>
<keyword evidence="14" id="KW-0133">Cell shape</keyword>
<evidence type="ECO:0000256" key="10">
    <source>
        <dbReference type="ARBA" id="ARBA00023251"/>
    </source>
</evidence>
<dbReference type="HAMAP" id="MF_01006">
    <property type="entry name" value="Undec_diphosphatase"/>
    <property type="match status" value="1"/>
</dbReference>
<feature type="transmembrane region" description="Helical" evidence="14">
    <location>
        <begin position="85"/>
        <end position="103"/>
    </location>
</feature>
<evidence type="ECO:0000256" key="2">
    <source>
        <dbReference type="ARBA" id="ARBA00010621"/>
    </source>
</evidence>
<evidence type="ECO:0000256" key="9">
    <source>
        <dbReference type="ARBA" id="ARBA00023136"/>
    </source>
</evidence>
<dbReference type="EMBL" id="BSYI01000046">
    <property type="protein sequence ID" value="GMG84901.1"/>
    <property type="molecule type" value="Genomic_DNA"/>
</dbReference>
<sequence>MSAFDLVMLALIQGITEFLPVSSSGHLALWPLLTSRADQGVTMDVAVHLGTLVAVCAYFRGDVGRVAVGAGHILGGRPATAEARLAWLLALATVPAVVAGLALKLAGAMEALRSIEVIGWTTLTGGILLWLADRLGRETRDGAAWTWRDAGLMGLAQALALIPGTSRSGACMTMARALGYRRDEAARLALLMAVPTILAAGTVETAGLVAGGNLRLGADFAIGAALAGLAAWAALAVMMRMFRGSWTMAPFALYRLALGLGLLALAYA</sequence>
<dbReference type="Proteomes" id="UP001239909">
    <property type="component" value="Unassembled WGS sequence"/>
</dbReference>
<evidence type="ECO:0000256" key="1">
    <source>
        <dbReference type="ARBA" id="ARBA00004651"/>
    </source>
</evidence>
<evidence type="ECO:0000313" key="15">
    <source>
        <dbReference type="EMBL" id="GMG84901.1"/>
    </source>
</evidence>
<comment type="catalytic activity">
    <reaction evidence="13 14">
        <text>di-trans,octa-cis-undecaprenyl diphosphate + H2O = di-trans,octa-cis-undecaprenyl phosphate + phosphate + H(+)</text>
        <dbReference type="Rhea" id="RHEA:28094"/>
        <dbReference type="ChEBI" id="CHEBI:15377"/>
        <dbReference type="ChEBI" id="CHEBI:15378"/>
        <dbReference type="ChEBI" id="CHEBI:43474"/>
        <dbReference type="ChEBI" id="CHEBI:58405"/>
        <dbReference type="ChEBI" id="CHEBI:60392"/>
        <dbReference type="EC" id="3.6.1.27"/>
    </reaction>
</comment>
<comment type="function">
    <text evidence="14">Catalyzes the dephosphorylation of undecaprenyl diphosphate (UPP). Confers resistance to bacitracin.</text>
</comment>
<protein>
    <recommendedName>
        <fullName evidence="4 14">Undecaprenyl-diphosphatase</fullName>
        <ecNumber evidence="3 14">3.6.1.27</ecNumber>
    </recommendedName>
    <alternativeName>
        <fullName evidence="12 14">Bacitracin resistance protein</fullName>
    </alternativeName>
    <alternativeName>
        <fullName evidence="11 14">Undecaprenyl pyrophosphate phosphatase</fullName>
    </alternativeName>
</protein>
<gene>
    <name evidence="14" type="primary">uppP</name>
    <name evidence="15" type="ORF">LNKW23_41170</name>
</gene>
<proteinExistence type="inferred from homology"/>
<keyword evidence="6 14" id="KW-0812">Transmembrane</keyword>
<keyword evidence="7 14" id="KW-0378">Hydrolase</keyword>
<name>A0ABQ6LNV4_9RHOB</name>
<keyword evidence="14" id="KW-0961">Cell wall biogenesis/degradation</keyword>
<evidence type="ECO:0000256" key="3">
    <source>
        <dbReference type="ARBA" id="ARBA00012374"/>
    </source>
</evidence>
<evidence type="ECO:0000256" key="8">
    <source>
        <dbReference type="ARBA" id="ARBA00022989"/>
    </source>
</evidence>
<dbReference type="InterPro" id="IPR003824">
    <property type="entry name" value="UppP"/>
</dbReference>
<comment type="similarity">
    <text evidence="2 14">Belongs to the UppP family.</text>
</comment>
<keyword evidence="10 14" id="KW-0046">Antibiotic resistance</keyword>
<comment type="miscellaneous">
    <text evidence="14">Bacitracin is thought to be involved in the inhibition of peptidoglycan synthesis by sequestering undecaprenyl diphosphate, thereby reducing the pool of lipid carrier available.</text>
</comment>
<feature type="transmembrane region" description="Helical" evidence="14">
    <location>
        <begin position="185"/>
        <end position="208"/>
    </location>
</feature>
<dbReference type="PANTHER" id="PTHR30622">
    <property type="entry name" value="UNDECAPRENYL-DIPHOSPHATASE"/>
    <property type="match status" value="1"/>
</dbReference>
<dbReference type="EC" id="3.6.1.27" evidence="3 14"/>
<dbReference type="NCBIfam" id="NF001393">
    <property type="entry name" value="PRK00281.2-4"/>
    <property type="match status" value="1"/>
</dbReference>
<keyword evidence="8 14" id="KW-1133">Transmembrane helix</keyword>
<organism evidence="15 16">
    <name type="scientific">Paralimibaculum aggregatum</name>
    <dbReference type="NCBI Taxonomy" id="3036245"/>
    <lineage>
        <taxon>Bacteria</taxon>
        <taxon>Pseudomonadati</taxon>
        <taxon>Pseudomonadota</taxon>
        <taxon>Alphaproteobacteria</taxon>
        <taxon>Rhodobacterales</taxon>
        <taxon>Paracoccaceae</taxon>
        <taxon>Paralimibaculum</taxon>
    </lineage>
</organism>
<evidence type="ECO:0000256" key="12">
    <source>
        <dbReference type="ARBA" id="ARBA00032932"/>
    </source>
</evidence>
<feature type="transmembrane region" description="Helical" evidence="14">
    <location>
        <begin position="115"/>
        <end position="132"/>
    </location>
</feature>
<evidence type="ECO:0000256" key="13">
    <source>
        <dbReference type="ARBA" id="ARBA00047594"/>
    </source>
</evidence>
<keyword evidence="14" id="KW-0573">Peptidoglycan synthesis</keyword>
<evidence type="ECO:0000256" key="11">
    <source>
        <dbReference type="ARBA" id="ARBA00032707"/>
    </source>
</evidence>